<dbReference type="Gene3D" id="3.30.2060.10">
    <property type="entry name" value="Penicillin-binding protein 1b domain"/>
    <property type="match status" value="1"/>
</dbReference>
<evidence type="ECO:0000256" key="11">
    <source>
        <dbReference type="ARBA" id="ARBA00061399"/>
    </source>
</evidence>
<dbReference type="PANTHER" id="PTHR47964:SF1">
    <property type="entry name" value="ATP-DEPENDENT DNA HELICASE HOMOLOG RECG, CHLOROPLASTIC"/>
    <property type="match status" value="1"/>
</dbReference>
<evidence type="ECO:0000256" key="1">
    <source>
        <dbReference type="ARBA" id="ARBA00004496"/>
    </source>
</evidence>
<dbReference type="InterPro" id="IPR005118">
    <property type="entry name" value="TRCF_C"/>
</dbReference>
<keyword evidence="4 13" id="KW-0227">DNA damage</keyword>
<evidence type="ECO:0000256" key="5">
    <source>
        <dbReference type="ARBA" id="ARBA00022801"/>
    </source>
</evidence>
<evidence type="ECO:0000256" key="2">
    <source>
        <dbReference type="ARBA" id="ARBA00022490"/>
    </source>
</evidence>
<dbReference type="SMART" id="SM00982">
    <property type="entry name" value="TRCF"/>
    <property type="match status" value="1"/>
</dbReference>
<dbReference type="SUPFAM" id="SSF141259">
    <property type="entry name" value="CarD-like"/>
    <property type="match status" value="1"/>
</dbReference>
<dbReference type="EMBL" id="CP051677">
    <property type="protein sequence ID" value="QJD77955.1"/>
    <property type="molecule type" value="Genomic_DNA"/>
</dbReference>
<dbReference type="Pfam" id="PF17757">
    <property type="entry name" value="UvrB_inter"/>
    <property type="match status" value="1"/>
</dbReference>
<protein>
    <recommendedName>
        <fullName evidence="12 13">Transcription-repair-coupling factor</fullName>
        <shortName evidence="13">TRCF</shortName>
        <ecNumber evidence="13">3.6.4.-</ecNumber>
    </recommendedName>
</protein>
<dbReference type="Proteomes" id="UP000501128">
    <property type="component" value="Chromosome"/>
</dbReference>
<dbReference type="Gene3D" id="2.40.10.170">
    <property type="match status" value="1"/>
</dbReference>
<keyword evidence="6" id="KW-0347">Helicase</keyword>
<feature type="domain" description="Helicase C-terminal" evidence="16">
    <location>
        <begin position="759"/>
        <end position="913"/>
    </location>
</feature>
<dbReference type="SMART" id="SM00490">
    <property type="entry name" value="HELICc"/>
    <property type="match status" value="1"/>
</dbReference>
<evidence type="ECO:0000256" key="12">
    <source>
        <dbReference type="ARBA" id="ARBA00070128"/>
    </source>
</evidence>
<dbReference type="InterPro" id="IPR047112">
    <property type="entry name" value="RecG/Mfd"/>
</dbReference>
<dbReference type="InterPro" id="IPR011545">
    <property type="entry name" value="DEAD/DEAH_box_helicase_dom"/>
</dbReference>
<dbReference type="KEGG" id="srho:HH216_05610"/>
<keyword evidence="7 13" id="KW-0067">ATP-binding</keyword>
<dbReference type="RefSeq" id="WP_169549899.1">
    <property type="nucleotide sequence ID" value="NZ_CP051677.1"/>
</dbReference>
<dbReference type="Pfam" id="PF00270">
    <property type="entry name" value="DEAD"/>
    <property type="match status" value="1"/>
</dbReference>
<dbReference type="NCBIfam" id="TIGR00580">
    <property type="entry name" value="mfd"/>
    <property type="match status" value="1"/>
</dbReference>
<reference evidence="17 18" key="1">
    <citation type="submission" date="2020-04" db="EMBL/GenBank/DDBJ databases">
        <title>Genome sequencing of novel species.</title>
        <authorList>
            <person name="Heo J."/>
            <person name="Kim S.-J."/>
            <person name="Kim J.-S."/>
            <person name="Hong S.-B."/>
            <person name="Kwon S.-W."/>
        </authorList>
    </citation>
    <scope>NUCLEOTIDE SEQUENCE [LARGE SCALE GENOMIC DNA]</scope>
    <source>
        <strain evidence="17 18">CJU-R4</strain>
    </source>
</reference>
<dbReference type="InterPro" id="IPR037235">
    <property type="entry name" value="TRCF-like_C_D7"/>
</dbReference>
<evidence type="ECO:0000256" key="4">
    <source>
        <dbReference type="ARBA" id="ARBA00022763"/>
    </source>
</evidence>
<dbReference type="GO" id="GO:0005737">
    <property type="term" value="C:cytoplasm"/>
    <property type="evidence" value="ECO:0007669"/>
    <property type="project" value="UniProtKB-SubCell"/>
</dbReference>
<dbReference type="GO" id="GO:0000716">
    <property type="term" value="P:transcription-coupled nucleotide-excision repair, DNA damage recognition"/>
    <property type="evidence" value="ECO:0007669"/>
    <property type="project" value="UniProtKB-UniRule"/>
</dbReference>
<evidence type="ECO:0000256" key="7">
    <source>
        <dbReference type="ARBA" id="ARBA00022840"/>
    </source>
</evidence>
<comment type="similarity">
    <text evidence="11 13">In the C-terminal section; belongs to the helicase family. RecG subfamily.</text>
</comment>
<evidence type="ECO:0000256" key="6">
    <source>
        <dbReference type="ARBA" id="ARBA00022806"/>
    </source>
</evidence>
<evidence type="ECO:0000256" key="14">
    <source>
        <dbReference type="SAM" id="MobiDB-lite"/>
    </source>
</evidence>
<keyword evidence="3 13" id="KW-0547">Nucleotide-binding</keyword>
<dbReference type="SUPFAM" id="SSF143517">
    <property type="entry name" value="TRCF domain-like"/>
    <property type="match status" value="1"/>
</dbReference>
<dbReference type="InterPro" id="IPR001650">
    <property type="entry name" value="Helicase_C-like"/>
</dbReference>
<feature type="domain" description="Helicase ATP-binding" evidence="15">
    <location>
        <begin position="577"/>
        <end position="738"/>
    </location>
</feature>
<dbReference type="SMART" id="SM00487">
    <property type="entry name" value="DEXDc"/>
    <property type="match status" value="1"/>
</dbReference>
<dbReference type="SMART" id="SM01058">
    <property type="entry name" value="CarD_TRCF"/>
    <property type="match status" value="1"/>
</dbReference>
<evidence type="ECO:0000313" key="17">
    <source>
        <dbReference type="EMBL" id="QJD77955.1"/>
    </source>
</evidence>
<dbReference type="InterPro" id="IPR036101">
    <property type="entry name" value="CarD-like/TRCF_RID_sf"/>
</dbReference>
<dbReference type="PROSITE" id="PS51192">
    <property type="entry name" value="HELICASE_ATP_BIND_1"/>
    <property type="match status" value="1"/>
</dbReference>
<comment type="similarity">
    <text evidence="10 13">In the N-terminal section; belongs to the UvrB family.</text>
</comment>
<evidence type="ECO:0000256" key="3">
    <source>
        <dbReference type="ARBA" id="ARBA00022741"/>
    </source>
</evidence>
<dbReference type="GO" id="GO:0006355">
    <property type="term" value="P:regulation of DNA-templated transcription"/>
    <property type="evidence" value="ECO:0007669"/>
    <property type="project" value="UniProtKB-UniRule"/>
</dbReference>
<dbReference type="Pfam" id="PF03461">
    <property type="entry name" value="TRCF"/>
    <property type="match status" value="1"/>
</dbReference>
<keyword evidence="18" id="KW-1185">Reference proteome</keyword>
<dbReference type="Pfam" id="PF02559">
    <property type="entry name" value="CarD_TRCF_RID"/>
    <property type="match status" value="1"/>
</dbReference>
<evidence type="ECO:0000256" key="8">
    <source>
        <dbReference type="ARBA" id="ARBA00023125"/>
    </source>
</evidence>
<dbReference type="GO" id="GO:0003684">
    <property type="term" value="F:damaged DNA binding"/>
    <property type="evidence" value="ECO:0007669"/>
    <property type="project" value="InterPro"/>
</dbReference>
<dbReference type="InterPro" id="IPR027417">
    <property type="entry name" value="P-loop_NTPase"/>
</dbReference>
<keyword evidence="9 13" id="KW-0234">DNA repair</keyword>
<dbReference type="InterPro" id="IPR004576">
    <property type="entry name" value="Mfd"/>
</dbReference>
<comment type="function">
    <text evidence="13">Couples transcription and DNA repair by recognizing RNA polymerase (RNAP) stalled at DNA lesions. Mediates ATP-dependent release of RNAP and its truncated transcript from the DNA, and recruitment of nucleotide excision repair machinery to the damaged site.</text>
</comment>
<dbReference type="PROSITE" id="PS51194">
    <property type="entry name" value="HELICASE_CTER"/>
    <property type="match status" value="1"/>
</dbReference>
<feature type="region of interest" description="Disordered" evidence="14">
    <location>
        <begin position="494"/>
        <end position="513"/>
    </location>
</feature>
<dbReference type="PANTHER" id="PTHR47964">
    <property type="entry name" value="ATP-DEPENDENT DNA HELICASE HOMOLOG RECG, CHLOROPLASTIC"/>
    <property type="match status" value="1"/>
</dbReference>
<keyword evidence="8 13" id="KW-0238">DNA-binding</keyword>
<evidence type="ECO:0000259" key="15">
    <source>
        <dbReference type="PROSITE" id="PS51192"/>
    </source>
</evidence>
<organism evidence="17 18">
    <name type="scientific">Spirosoma rhododendri</name>
    <dbReference type="NCBI Taxonomy" id="2728024"/>
    <lineage>
        <taxon>Bacteria</taxon>
        <taxon>Pseudomonadati</taxon>
        <taxon>Bacteroidota</taxon>
        <taxon>Cytophagia</taxon>
        <taxon>Cytophagales</taxon>
        <taxon>Cytophagaceae</taxon>
        <taxon>Spirosoma</taxon>
    </lineage>
</organism>
<dbReference type="InterPro" id="IPR014001">
    <property type="entry name" value="Helicase_ATP-bd"/>
</dbReference>
<dbReference type="FunFam" id="3.40.50.300:FF:000546">
    <property type="entry name" value="Transcription-repair-coupling factor"/>
    <property type="match status" value="1"/>
</dbReference>
<keyword evidence="5 13" id="KW-0378">Hydrolase</keyword>
<dbReference type="AlphaFoldDB" id="A0A7L5DIR3"/>
<dbReference type="EC" id="3.6.4.-" evidence="13"/>
<evidence type="ECO:0000256" key="13">
    <source>
        <dbReference type="HAMAP-Rule" id="MF_00969"/>
    </source>
</evidence>
<gene>
    <name evidence="13 17" type="primary">mfd</name>
    <name evidence="17" type="ORF">HH216_05610</name>
</gene>
<dbReference type="InterPro" id="IPR041471">
    <property type="entry name" value="UvrB_inter"/>
</dbReference>
<dbReference type="Gene3D" id="3.90.1150.50">
    <property type="entry name" value="Transcription-repair-coupling factor, D7 domain"/>
    <property type="match status" value="1"/>
</dbReference>
<proteinExistence type="inferred from homology"/>
<evidence type="ECO:0000256" key="10">
    <source>
        <dbReference type="ARBA" id="ARBA00061104"/>
    </source>
</evidence>
<comment type="subcellular location">
    <subcellularLocation>
        <location evidence="1 13">Cytoplasm</location>
    </subcellularLocation>
</comment>
<dbReference type="Pfam" id="PF00271">
    <property type="entry name" value="Helicase_C"/>
    <property type="match status" value="1"/>
</dbReference>
<dbReference type="SUPFAM" id="SSF52540">
    <property type="entry name" value="P-loop containing nucleoside triphosphate hydrolases"/>
    <property type="match status" value="3"/>
</dbReference>
<dbReference type="InterPro" id="IPR003711">
    <property type="entry name" value="CarD-like/TRCF_RID"/>
</dbReference>
<dbReference type="GO" id="GO:0003678">
    <property type="term" value="F:DNA helicase activity"/>
    <property type="evidence" value="ECO:0007669"/>
    <property type="project" value="TreeGrafter"/>
</dbReference>
<dbReference type="GO" id="GO:0005524">
    <property type="term" value="F:ATP binding"/>
    <property type="evidence" value="ECO:0007669"/>
    <property type="project" value="UniProtKB-UniRule"/>
</dbReference>
<dbReference type="HAMAP" id="MF_00969">
    <property type="entry name" value="TRCF"/>
    <property type="match status" value="1"/>
</dbReference>
<sequence>MKPAELVGLYANDSFIQILSEPFGRKPTGDPQRLQIKGLAGSLDAVFASAIVKSVGGNHLFVMTDRDEAAYFFNDLQHLLEREVLLFPMSYKKPYLYEEVENANVLMRAEVLNKLNPAPKDGLLMVTYPEALSEKVINKRSLQANTLTIRVGEKIDTNFVADLLLTYEFEKTDFVYEAGQFSVRGGIIDVFSFASEYPFRIDLFGDEVESIRKFNPETQLSTDPVDFINVIPNIQTKLIEETRDPFFSFLPDSTTIWAKDVEFTLEIIEKCYEKAEQSFETILASSGGIQVISDPGDLFETRRTFLNQVKEFRTVEFGRKFYFKTDTRQQYQSKPQPSFNKDFKRLVDTLGDNQAKGYTNVIAAESFKQLDRLRSIFEELDPHLTFQPLNIGLREGYIDDSLKIVCFTDHQLFDRYYRFKVQDKFTKSKALTLRELKTLQPGDYVTHIDHGIGRFAGLEKVDNAGNQQEAIRLIYRDNDILLVSIHSLHKIAKYTGREGSPPPMSKLGSQEWEQKKSRIRKQVKDIARELIALYAKRRNAPGYAYSRDTFLQTELESSFLYEDTPDQAKATKDVKDDMERPNPMDRLVCGDVGFGKTEIAIRAAFKAVSDNKQVAVLVPTTILAMQHFKTFSERMADFPVKIAYINRFRTAAQIKEILKGVASGEINILIGTHRIVNKDIKFKDLGLLIIDEEQKFGVKTKDRLKELRVEVDVLTLTATPIPRTLHFSLMGARDLSVIATPPPNRQPVTTEVHAFNETVIRDAISTEVRRGGQAFFVHNRINDIESIGNMIMRLVPEARIGVAHGQMEGEKLERMMTRFIEGDYDVLISTNIIESGLDIPNANTILINNAHYFGLSDLHQMRGRVGRSNRKAFCYLLTPPPSVLTADARKRLQTLEDFSDLGEGFKIAMRDLDIRGAGNLLGAEQSGFVNDLGFEMYHKVLDEAVQELRENEFKDLFETKPGELNLRLPDTVIETDLQVVIPERYVQNISERLALYTRLDSIENTTELEAFRQEILDRFGPIPEEVINLIDMVNVRWKAERLYLEKLTLKNTILKGYFVSNGNDAFFTSDQFGKVIEYIKRNPAKCSLKESKGRPIFTHSGIESVEQLNAVLAEMTS</sequence>
<accession>A0A7L5DIR3</accession>
<dbReference type="GO" id="GO:0016787">
    <property type="term" value="F:hydrolase activity"/>
    <property type="evidence" value="ECO:0007669"/>
    <property type="project" value="UniProtKB-KW"/>
</dbReference>
<evidence type="ECO:0000256" key="9">
    <source>
        <dbReference type="ARBA" id="ARBA00023204"/>
    </source>
</evidence>
<evidence type="ECO:0000313" key="18">
    <source>
        <dbReference type="Proteomes" id="UP000501128"/>
    </source>
</evidence>
<name>A0A7L5DIR3_9BACT</name>
<keyword evidence="2 13" id="KW-0963">Cytoplasm</keyword>
<dbReference type="CDD" id="cd17991">
    <property type="entry name" value="DEXHc_TRCF"/>
    <property type="match status" value="1"/>
</dbReference>
<evidence type="ECO:0000259" key="16">
    <source>
        <dbReference type="PROSITE" id="PS51194"/>
    </source>
</evidence>
<dbReference type="Gene3D" id="3.40.50.300">
    <property type="entry name" value="P-loop containing nucleotide triphosphate hydrolases"/>
    <property type="match status" value="2"/>
</dbReference>